<sequence length="71" mass="7846">MEQLKVFYSMFKVRQRVAFFVFAQHAKAVEHLVGCPVTNGMHGQADAVAGRFDAGLKNVISAELEFAQFVG</sequence>
<organism evidence="1">
    <name type="scientific">bioreactor metagenome</name>
    <dbReference type="NCBI Taxonomy" id="1076179"/>
    <lineage>
        <taxon>unclassified sequences</taxon>
        <taxon>metagenomes</taxon>
        <taxon>ecological metagenomes</taxon>
    </lineage>
</organism>
<dbReference type="AlphaFoldDB" id="A0A645HST6"/>
<evidence type="ECO:0000313" key="1">
    <source>
        <dbReference type="EMBL" id="MPN42115.1"/>
    </source>
</evidence>
<reference evidence="1" key="1">
    <citation type="submission" date="2019-08" db="EMBL/GenBank/DDBJ databases">
        <authorList>
            <person name="Kucharzyk K."/>
            <person name="Murdoch R.W."/>
            <person name="Higgins S."/>
            <person name="Loffler F."/>
        </authorList>
    </citation>
    <scope>NUCLEOTIDE SEQUENCE</scope>
</reference>
<accession>A0A645HST6</accession>
<protein>
    <submittedName>
        <fullName evidence="1">Uncharacterized protein</fullName>
    </submittedName>
</protein>
<comment type="caution">
    <text evidence="1">The sequence shown here is derived from an EMBL/GenBank/DDBJ whole genome shotgun (WGS) entry which is preliminary data.</text>
</comment>
<name>A0A645HST6_9ZZZZ</name>
<gene>
    <name evidence="1" type="ORF">SDC9_189671</name>
</gene>
<dbReference type="EMBL" id="VSSQ01099619">
    <property type="protein sequence ID" value="MPN42115.1"/>
    <property type="molecule type" value="Genomic_DNA"/>
</dbReference>
<proteinExistence type="predicted"/>